<accession>A0A1Y4MWP3</accession>
<dbReference type="Proteomes" id="UP000196386">
    <property type="component" value="Unassembled WGS sequence"/>
</dbReference>
<dbReference type="AlphaFoldDB" id="A0A1Y4MWP3"/>
<dbReference type="RefSeq" id="WP_087298869.1">
    <property type="nucleotide sequence ID" value="NZ_NFKP01000001.1"/>
</dbReference>
<comment type="caution">
    <text evidence="1">The sequence shown here is derived from an EMBL/GenBank/DDBJ whole genome shotgun (WGS) entry which is preliminary data.</text>
</comment>
<reference evidence="2" key="1">
    <citation type="submission" date="2017-04" db="EMBL/GenBank/DDBJ databases">
        <title>Function of individual gut microbiota members based on whole genome sequencing of pure cultures obtained from chicken caecum.</title>
        <authorList>
            <person name="Medvecky M."/>
            <person name="Cejkova D."/>
            <person name="Polansky O."/>
            <person name="Karasova D."/>
            <person name="Kubasova T."/>
            <person name="Cizek A."/>
            <person name="Rychlik I."/>
        </authorList>
    </citation>
    <scope>NUCLEOTIDE SEQUENCE [LARGE SCALE GENOMIC DNA]</scope>
    <source>
        <strain evidence="2">An175</strain>
    </source>
</reference>
<sequence>MGEEIKKLLEEEIKNEIENLASLDPGSEKHSIAVESLAKLYKVKLDEDKTSMEYLDKTQNRESDKGFKVAQIEENVKDRYVKIGIAAAELVLPLMFYAFWMRKGFKFEEKGTYTSTTFRGLFSRFKPTKK</sequence>
<protein>
    <submittedName>
        <fullName evidence="1">Uncharacterized protein</fullName>
    </submittedName>
</protein>
<evidence type="ECO:0000313" key="1">
    <source>
        <dbReference type="EMBL" id="OUP71342.1"/>
    </source>
</evidence>
<organism evidence="1 2">
    <name type="scientific">Anaerotruncus colihominis</name>
    <dbReference type="NCBI Taxonomy" id="169435"/>
    <lineage>
        <taxon>Bacteria</taxon>
        <taxon>Bacillati</taxon>
        <taxon>Bacillota</taxon>
        <taxon>Clostridia</taxon>
        <taxon>Eubacteriales</taxon>
        <taxon>Oscillospiraceae</taxon>
        <taxon>Anaerotruncus</taxon>
    </lineage>
</organism>
<gene>
    <name evidence="1" type="ORF">B5F11_00170</name>
</gene>
<evidence type="ECO:0000313" key="2">
    <source>
        <dbReference type="Proteomes" id="UP000196386"/>
    </source>
</evidence>
<name>A0A1Y4MWP3_9FIRM</name>
<dbReference type="EMBL" id="NFKP01000001">
    <property type="protein sequence ID" value="OUP71342.1"/>
    <property type="molecule type" value="Genomic_DNA"/>
</dbReference>
<proteinExistence type="predicted"/>